<gene>
    <name evidence="1" type="ORF">GQ55_4G236700</name>
</gene>
<protein>
    <submittedName>
        <fullName evidence="1">Uncharacterized protein</fullName>
    </submittedName>
</protein>
<dbReference type="Gramene" id="PUZ61022">
    <property type="protein sequence ID" value="PUZ61022"/>
    <property type="gene ID" value="GQ55_4G236700"/>
</dbReference>
<proteinExistence type="predicted"/>
<dbReference type="AlphaFoldDB" id="A0A2T7DZL6"/>
<sequence length="124" mass="14270">MFDELPQWCCTAHVRLNASGRRVQAVSLVVSWSAVWWLLATMARTRHVAGVSVLDAMYVSRQAFHCLSSSIHVLPIVVLLDHVRVECLSYKGRLDSGLHYCNWPQRYWKWKSTRANNSSTYMSN</sequence>
<organism evidence="1 2">
    <name type="scientific">Panicum hallii var. hallii</name>
    <dbReference type="NCBI Taxonomy" id="1504633"/>
    <lineage>
        <taxon>Eukaryota</taxon>
        <taxon>Viridiplantae</taxon>
        <taxon>Streptophyta</taxon>
        <taxon>Embryophyta</taxon>
        <taxon>Tracheophyta</taxon>
        <taxon>Spermatophyta</taxon>
        <taxon>Magnoliopsida</taxon>
        <taxon>Liliopsida</taxon>
        <taxon>Poales</taxon>
        <taxon>Poaceae</taxon>
        <taxon>PACMAD clade</taxon>
        <taxon>Panicoideae</taxon>
        <taxon>Panicodae</taxon>
        <taxon>Paniceae</taxon>
        <taxon>Panicinae</taxon>
        <taxon>Panicum</taxon>
        <taxon>Panicum sect. Panicum</taxon>
    </lineage>
</organism>
<name>A0A2T7DZL6_9POAL</name>
<accession>A0A2T7DZL6</accession>
<evidence type="ECO:0000313" key="2">
    <source>
        <dbReference type="Proteomes" id="UP000244336"/>
    </source>
</evidence>
<reference evidence="1 2" key="1">
    <citation type="submission" date="2018-04" db="EMBL/GenBank/DDBJ databases">
        <title>WGS assembly of Panicum hallii var. hallii HAL2.</title>
        <authorList>
            <person name="Lovell J."/>
            <person name="Jenkins J."/>
            <person name="Lowry D."/>
            <person name="Mamidi S."/>
            <person name="Sreedasyam A."/>
            <person name="Weng X."/>
            <person name="Barry K."/>
            <person name="Bonette J."/>
            <person name="Campitelli B."/>
            <person name="Daum C."/>
            <person name="Gordon S."/>
            <person name="Gould B."/>
            <person name="Lipzen A."/>
            <person name="MacQueen A."/>
            <person name="Palacio-Mejia J."/>
            <person name="Plott C."/>
            <person name="Shakirov E."/>
            <person name="Shu S."/>
            <person name="Yoshinaga Y."/>
            <person name="Zane M."/>
            <person name="Rokhsar D."/>
            <person name="Grimwood J."/>
            <person name="Schmutz J."/>
            <person name="Juenger T."/>
        </authorList>
    </citation>
    <scope>NUCLEOTIDE SEQUENCE [LARGE SCALE GENOMIC DNA]</scope>
    <source>
        <strain evidence="2">cv. HAL2</strain>
    </source>
</reference>
<keyword evidence="2" id="KW-1185">Reference proteome</keyword>
<dbReference type="EMBL" id="CM009752">
    <property type="protein sequence ID" value="PUZ61022.1"/>
    <property type="molecule type" value="Genomic_DNA"/>
</dbReference>
<evidence type="ECO:0000313" key="1">
    <source>
        <dbReference type="EMBL" id="PUZ61022.1"/>
    </source>
</evidence>
<dbReference type="Proteomes" id="UP000244336">
    <property type="component" value="Chromosome 4"/>
</dbReference>